<feature type="binding site" evidence="5">
    <location>
        <position position="104"/>
    </location>
    <ligand>
        <name>S-adenosyl-L-methionine</name>
        <dbReference type="ChEBI" id="CHEBI:59789"/>
    </ligand>
</feature>
<dbReference type="SUPFAM" id="SSF75217">
    <property type="entry name" value="alpha/beta knot"/>
    <property type="match status" value="1"/>
</dbReference>
<comment type="catalytic activity">
    <reaction evidence="5">
        <text>pseudouridine(1915) in 23S rRNA + S-adenosyl-L-methionine = N(3)-methylpseudouridine(1915) in 23S rRNA + S-adenosyl-L-homocysteine + H(+)</text>
        <dbReference type="Rhea" id="RHEA:42752"/>
        <dbReference type="Rhea" id="RHEA-COMP:10221"/>
        <dbReference type="Rhea" id="RHEA-COMP:10222"/>
        <dbReference type="ChEBI" id="CHEBI:15378"/>
        <dbReference type="ChEBI" id="CHEBI:57856"/>
        <dbReference type="ChEBI" id="CHEBI:59789"/>
        <dbReference type="ChEBI" id="CHEBI:65314"/>
        <dbReference type="ChEBI" id="CHEBI:74486"/>
        <dbReference type="EC" id="2.1.1.177"/>
    </reaction>
</comment>
<dbReference type="AlphaFoldDB" id="A0AA51RRZ7"/>
<proteinExistence type="inferred from homology"/>
<dbReference type="EMBL" id="CP133548">
    <property type="protein sequence ID" value="WMS86562.1"/>
    <property type="molecule type" value="Genomic_DNA"/>
</dbReference>
<dbReference type="InterPro" id="IPR029028">
    <property type="entry name" value="Alpha/beta_knot_MTases"/>
</dbReference>
<evidence type="ECO:0000256" key="3">
    <source>
        <dbReference type="ARBA" id="ARBA00022691"/>
    </source>
</evidence>
<keyword evidence="2 5" id="KW-0808">Transferase</keyword>
<dbReference type="PIRSF" id="PIRSF004505">
    <property type="entry name" value="MT_bac"/>
    <property type="match status" value="1"/>
</dbReference>
<dbReference type="GO" id="GO:0005737">
    <property type="term" value="C:cytoplasm"/>
    <property type="evidence" value="ECO:0007669"/>
    <property type="project" value="UniProtKB-SubCell"/>
</dbReference>
<accession>A0AA51RRZ7</accession>
<feature type="binding site" evidence="5">
    <location>
        <position position="73"/>
    </location>
    <ligand>
        <name>S-adenosyl-L-methionine</name>
        <dbReference type="ChEBI" id="CHEBI:59789"/>
    </ligand>
</feature>
<name>A0AA51RRZ7_9GAMM</name>
<dbReference type="Proteomes" id="UP001239782">
    <property type="component" value="Chromosome"/>
</dbReference>
<comment type="function">
    <text evidence="5">Specifically methylates the pseudouridine at position 1915 (m3Psi1915) in 23S rRNA.</text>
</comment>
<dbReference type="Pfam" id="PF02590">
    <property type="entry name" value="SPOUT_MTase"/>
    <property type="match status" value="1"/>
</dbReference>
<comment type="similarity">
    <text evidence="4 5">Belongs to the RNA methyltransferase RlmH family.</text>
</comment>
<protein>
    <recommendedName>
        <fullName evidence="5">Ribosomal RNA large subunit methyltransferase H</fullName>
        <ecNumber evidence="5">2.1.1.177</ecNumber>
    </recommendedName>
    <alternativeName>
        <fullName evidence="5">23S rRNA (pseudouridine1915-N3)-methyltransferase</fullName>
    </alternativeName>
    <alternativeName>
        <fullName evidence="5">23S rRNA m3Psi1915 methyltransferase</fullName>
    </alternativeName>
    <alternativeName>
        <fullName evidence="5">rRNA (pseudouridine-N3-)-methyltransferase RlmH</fullName>
    </alternativeName>
</protein>
<comment type="subunit">
    <text evidence="5">Homodimer.</text>
</comment>
<dbReference type="RefSeq" id="WP_309201707.1">
    <property type="nucleotide sequence ID" value="NZ_CP133548.1"/>
</dbReference>
<dbReference type="NCBIfam" id="NF000984">
    <property type="entry name" value="PRK00103.1-1"/>
    <property type="match status" value="1"/>
</dbReference>
<dbReference type="CDD" id="cd18081">
    <property type="entry name" value="RlmH-like"/>
    <property type="match status" value="1"/>
</dbReference>
<dbReference type="PANTHER" id="PTHR33603:SF1">
    <property type="entry name" value="RIBOSOMAL RNA LARGE SUBUNIT METHYLTRANSFERASE H"/>
    <property type="match status" value="1"/>
</dbReference>
<dbReference type="InterPro" id="IPR003742">
    <property type="entry name" value="RlmH-like"/>
</dbReference>
<keyword evidence="3 5" id="KW-0949">S-adenosyl-L-methionine</keyword>
<evidence type="ECO:0000313" key="6">
    <source>
        <dbReference type="EMBL" id="WMS86562.1"/>
    </source>
</evidence>
<feature type="binding site" evidence="5">
    <location>
        <begin position="123"/>
        <end position="128"/>
    </location>
    <ligand>
        <name>S-adenosyl-L-methionine</name>
        <dbReference type="ChEBI" id="CHEBI:59789"/>
    </ligand>
</feature>
<evidence type="ECO:0000256" key="5">
    <source>
        <dbReference type="HAMAP-Rule" id="MF_00658"/>
    </source>
</evidence>
<dbReference type="GO" id="GO:0070038">
    <property type="term" value="F:rRNA (pseudouridine-N3-)-methyltransferase activity"/>
    <property type="evidence" value="ECO:0007669"/>
    <property type="project" value="UniProtKB-UniRule"/>
</dbReference>
<organism evidence="6 7">
    <name type="scientific">Pleionea litopenaei</name>
    <dbReference type="NCBI Taxonomy" id="3070815"/>
    <lineage>
        <taxon>Bacteria</taxon>
        <taxon>Pseudomonadati</taxon>
        <taxon>Pseudomonadota</taxon>
        <taxon>Gammaproteobacteria</taxon>
        <taxon>Oceanospirillales</taxon>
        <taxon>Pleioneaceae</taxon>
        <taxon>Pleionea</taxon>
    </lineage>
</organism>
<dbReference type="EC" id="2.1.1.177" evidence="5"/>
<evidence type="ECO:0000256" key="1">
    <source>
        <dbReference type="ARBA" id="ARBA00022603"/>
    </source>
</evidence>
<sequence>MIIRLIAVGQKMPSWVEAGYQEYARRMPRECRLELIEINAAKRGKQADIARIMAKEAEAISQAIQSSDWVVALDVEGKSWSTPQLAQQMTRWQDMGRNIALLVGGPEGLTPELRQQANQKWSLSGLTLPHPLVRIVVAEALYRAWTVTVNHPYHRE</sequence>
<comment type="subcellular location">
    <subcellularLocation>
        <location evidence="5">Cytoplasm</location>
    </subcellularLocation>
</comment>
<dbReference type="InterPro" id="IPR029026">
    <property type="entry name" value="tRNA_m1G_MTases_N"/>
</dbReference>
<dbReference type="PANTHER" id="PTHR33603">
    <property type="entry name" value="METHYLTRANSFERASE"/>
    <property type="match status" value="1"/>
</dbReference>
<keyword evidence="5" id="KW-0698">rRNA processing</keyword>
<keyword evidence="7" id="KW-1185">Reference proteome</keyword>
<dbReference type="KEGG" id="plei:Q9312_15180"/>
<dbReference type="NCBIfam" id="NF000986">
    <property type="entry name" value="PRK00103.1-4"/>
    <property type="match status" value="1"/>
</dbReference>
<evidence type="ECO:0000256" key="4">
    <source>
        <dbReference type="ARBA" id="ARBA00038303"/>
    </source>
</evidence>
<dbReference type="HAMAP" id="MF_00658">
    <property type="entry name" value="23SrRNA_methyltr_H"/>
    <property type="match status" value="1"/>
</dbReference>
<evidence type="ECO:0000256" key="2">
    <source>
        <dbReference type="ARBA" id="ARBA00022679"/>
    </source>
</evidence>
<gene>
    <name evidence="5 6" type="primary">rlmH</name>
    <name evidence="6" type="ORF">Q9312_15180</name>
</gene>
<dbReference type="NCBIfam" id="TIGR00246">
    <property type="entry name" value="tRNA_RlmH_YbeA"/>
    <property type="match status" value="1"/>
</dbReference>
<reference evidence="6 7" key="1">
    <citation type="submission" date="2023-08" db="EMBL/GenBank/DDBJ databases">
        <title>Pleionea litopenaei sp. nov., isolated from stomach of juvenile Litopenaeus vannamei.</title>
        <authorList>
            <person name="Rho A.M."/>
            <person name="Hwang C.Y."/>
        </authorList>
    </citation>
    <scope>NUCLEOTIDE SEQUENCE [LARGE SCALE GENOMIC DNA]</scope>
    <source>
        <strain evidence="6 7">HL-JVS1</strain>
    </source>
</reference>
<evidence type="ECO:0000313" key="7">
    <source>
        <dbReference type="Proteomes" id="UP001239782"/>
    </source>
</evidence>
<keyword evidence="5" id="KW-0963">Cytoplasm</keyword>
<dbReference type="Gene3D" id="3.40.1280.10">
    <property type="match status" value="1"/>
</dbReference>
<keyword evidence="1 5" id="KW-0489">Methyltransferase</keyword>